<gene>
    <name evidence="2" type="ORF">CR513_02828</name>
</gene>
<keyword evidence="1" id="KW-0472">Membrane</keyword>
<dbReference type="InterPro" id="IPR043502">
    <property type="entry name" value="DNA/RNA_pol_sf"/>
</dbReference>
<evidence type="ECO:0000313" key="2">
    <source>
        <dbReference type="EMBL" id="RDY12396.1"/>
    </source>
</evidence>
<feature type="non-terminal residue" evidence="2">
    <location>
        <position position="1"/>
    </location>
</feature>
<dbReference type="EMBL" id="QJKJ01000476">
    <property type="protein sequence ID" value="RDY12396.1"/>
    <property type="molecule type" value="Genomic_DNA"/>
</dbReference>
<organism evidence="2 3">
    <name type="scientific">Mucuna pruriens</name>
    <name type="common">Velvet bean</name>
    <name type="synonym">Dolichos pruriens</name>
    <dbReference type="NCBI Taxonomy" id="157652"/>
    <lineage>
        <taxon>Eukaryota</taxon>
        <taxon>Viridiplantae</taxon>
        <taxon>Streptophyta</taxon>
        <taxon>Embryophyta</taxon>
        <taxon>Tracheophyta</taxon>
        <taxon>Spermatophyta</taxon>
        <taxon>Magnoliopsida</taxon>
        <taxon>eudicotyledons</taxon>
        <taxon>Gunneridae</taxon>
        <taxon>Pentapetalae</taxon>
        <taxon>rosids</taxon>
        <taxon>fabids</taxon>
        <taxon>Fabales</taxon>
        <taxon>Fabaceae</taxon>
        <taxon>Papilionoideae</taxon>
        <taxon>50 kb inversion clade</taxon>
        <taxon>NPAAA clade</taxon>
        <taxon>indigoferoid/millettioid clade</taxon>
        <taxon>Phaseoleae</taxon>
        <taxon>Mucuna</taxon>
    </lineage>
</organism>
<sequence length="436" mass="49315">MAWTKVQLPVVHGTKKISGSRHLFGNVCCAPVMNSSFLVNTDTMPPNSIYPFIFFLFCTHNSLRNFAYLGICFMASRSEMSSRMVSCLEVAFSIVVIVGTMTLGIADSTANDHLDLESNNRVSTQTVVPTPDSRVHSRQPTAELKPLPEHLKYAYLEDDQKLPIIIAKLPKSIGWSLADLPGINPSICMHKILLEEEARLVGQPQRQLNPTILDVVKKGSHEATCRRIIYPHLKQSVDYKKLNQATRKDHFPLPFIDQVLERLAGKSHYCFLDDFLGFILHRKINTRPPSLIGLAHLPTLGCRLKKRLTTTPILQAPNWELPFKLMCDTSNLALRAIVIFSDHAALKFLLKKPNAKPRLICWMLLLQEFDIEIRDKNGAENLVADHLSRIEKRIDLLPIRDDFPDEQLMQLEGIDNLCVVVALLNKTRANYSIVQP</sequence>
<dbReference type="OrthoDB" id="1432310at2759"/>
<dbReference type="PANTHER" id="PTHR34072">
    <property type="entry name" value="ENZYMATIC POLYPROTEIN-RELATED"/>
    <property type="match status" value="1"/>
</dbReference>
<keyword evidence="3" id="KW-1185">Reference proteome</keyword>
<dbReference type="InterPro" id="IPR043128">
    <property type="entry name" value="Rev_trsase/Diguanyl_cyclase"/>
</dbReference>
<proteinExistence type="predicted"/>
<dbReference type="PANTHER" id="PTHR34072:SF57">
    <property type="entry name" value="RNA-DIRECTED DNA POLYMERASE"/>
    <property type="match status" value="1"/>
</dbReference>
<dbReference type="SUPFAM" id="SSF56672">
    <property type="entry name" value="DNA/RNA polymerases"/>
    <property type="match status" value="1"/>
</dbReference>
<reference evidence="2" key="1">
    <citation type="submission" date="2018-05" db="EMBL/GenBank/DDBJ databases">
        <title>Draft genome of Mucuna pruriens seed.</title>
        <authorList>
            <person name="Nnadi N.E."/>
            <person name="Vos R."/>
            <person name="Hasami M.H."/>
            <person name="Devisetty U.K."/>
            <person name="Aguiy J.C."/>
        </authorList>
    </citation>
    <scope>NUCLEOTIDE SEQUENCE [LARGE SCALE GENOMIC DNA]</scope>
    <source>
        <strain evidence="2">JCA_2017</strain>
    </source>
</reference>
<protein>
    <recommendedName>
        <fullName evidence="4">Reverse transcriptase RNase H-like domain-containing protein</fullName>
    </recommendedName>
</protein>
<feature type="transmembrane region" description="Helical" evidence="1">
    <location>
        <begin position="49"/>
        <end position="75"/>
    </location>
</feature>
<feature type="transmembrane region" description="Helical" evidence="1">
    <location>
        <begin position="87"/>
        <end position="106"/>
    </location>
</feature>
<name>A0A371IBI7_MUCPR</name>
<evidence type="ECO:0008006" key="4">
    <source>
        <dbReference type="Google" id="ProtNLM"/>
    </source>
</evidence>
<dbReference type="Gene3D" id="3.30.70.270">
    <property type="match status" value="1"/>
</dbReference>
<keyword evidence="1" id="KW-1133">Transmembrane helix</keyword>
<evidence type="ECO:0000313" key="3">
    <source>
        <dbReference type="Proteomes" id="UP000257109"/>
    </source>
</evidence>
<dbReference type="AlphaFoldDB" id="A0A371IBI7"/>
<accession>A0A371IBI7</accession>
<comment type="caution">
    <text evidence="2">The sequence shown here is derived from an EMBL/GenBank/DDBJ whole genome shotgun (WGS) entry which is preliminary data.</text>
</comment>
<keyword evidence="1" id="KW-0812">Transmembrane</keyword>
<evidence type="ECO:0000256" key="1">
    <source>
        <dbReference type="SAM" id="Phobius"/>
    </source>
</evidence>
<dbReference type="Proteomes" id="UP000257109">
    <property type="component" value="Unassembled WGS sequence"/>
</dbReference>